<dbReference type="AlphaFoldDB" id="M1DT73"/>
<sequence>MPRTRSMASLKNSTSSSSIKVNILSLSSDSSDESLVYTTFPIKRKVSSSKKKNLKKHLSNASGSLSPEDMQRFRDSVKARPEAVKPTKISAESAALLMQDNDELKTRILALERGLKTLHDVVEKWVPGDYEDGFDPWYGPA</sequence>
<reference evidence="3" key="1">
    <citation type="journal article" date="2011" name="Nature">
        <title>Genome sequence and analysis of the tuber crop potato.</title>
        <authorList>
            <consortium name="The Potato Genome Sequencing Consortium"/>
        </authorList>
    </citation>
    <scope>NUCLEOTIDE SEQUENCE [LARGE SCALE GENOMIC DNA]</scope>
    <source>
        <strain evidence="3">cv. DM1-3 516 R44</strain>
    </source>
</reference>
<dbReference type="EnsemblPlants" id="PGSC0003DMT400094015">
    <property type="protein sequence ID" value="PGSC0003DMT400094015"/>
    <property type="gene ID" value="PGSC0003DMG400043586"/>
</dbReference>
<name>M1DT73_SOLTU</name>
<organism evidence="2 3">
    <name type="scientific">Solanum tuberosum</name>
    <name type="common">Potato</name>
    <dbReference type="NCBI Taxonomy" id="4113"/>
    <lineage>
        <taxon>Eukaryota</taxon>
        <taxon>Viridiplantae</taxon>
        <taxon>Streptophyta</taxon>
        <taxon>Embryophyta</taxon>
        <taxon>Tracheophyta</taxon>
        <taxon>Spermatophyta</taxon>
        <taxon>Magnoliopsida</taxon>
        <taxon>eudicotyledons</taxon>
        <taxon>Gunneridae</taxon>
        <taxon>Pentapetalae</taxon>
        <taxon>asterids</taxon>
        <taxon>lamiids</taxon>
        <taxon>Solanales</taxon>
        <taxon>Solanaceae</taxon>
        <taxon>Solanoideae</taxon>
        <taxon>Solaneae</taxon>
        <taxon>Solanum</taxon>
    </lineage>
</organism>
<dbReference type="Proteomes" id="UP000011115">
    <property type="component" value="Unassembled WGS sequence"/>
</dbReference>
<reference evidence="2" key="2">
    <citation type="submission" date="2015-06" db="UniProtKB">
        <authorList>
            <consortium name="EnsemblPlants"/>
        </authorList>
    </citation>
    <scope>IDENTIFICATION</scope>
    <source>
        <strain evidence="2">DM1-3 516 R44</strain>
    </source>
</reference>
<feature type="compositionally biased region" description="Basic and acidic residues" evidence="1">
    <location>
        <begin position="69"/>
        <end position="85"/>
    </location>
</feature>
<accession>M1DT73</accession>
<keyword evidence="3" id="KW-1185">Reference proteome</keyword>
<feature type="region of interest" description="Disordered" evidence="1">
    <location>
        <begin position="47"/>
        <end position="86"/>
    </location>
</feature>
<dbReference type="PaxDb" id="4113-PGSC0003DMT400094015"/>
<protein>
    <submittedName>
        <fullName evidence="2">Uncharacterized protein</fullName>
    </submittedName>
</protein>
<evidence type="ECO:0000313" key="2">
    <source>
        <dbReference type="EnsemblPlants" id="PGSC0003DMT400094015"/>
    </source>
</evidence>
<dbReference type="InParanoid" id="M1DT73"/>
<dbReference type="HOGENOM" id="CLU_1828729_0_0_1"/>
<evidence type="ECO:0000256" key="1">
    <source>
        <dbReference type="SAM" id="MobiDB-lite"/>
    </source>
</evidence>
<proteinExistence type="predicted"/>
<evidence type="ECO:0000313" key="3">
    <source>
        <dbReference type="Proteomes" id="UP000011115"/>
    </source>
</evidence>
<dbReference type="Gramene" id="PGSC0003DMT400094015">
    <property type="protein sequence ID" value="PGSC0003DMT400094015"/>
    <property type="gene ID" value="PGSC0003DMG400043586"/>
</dbReference>
<feature type="compositionally biased region" description="Basic residues" evidence="1">
    <location>
        <begin position="47"/>
        <end position="58"/>
    </location>
</feature>